<feature type="region of interest" description="Disordered" evidence="3">
    <location>
        <begin position="1"/>
        <end position="26"/>
    </location>
</feature>
<reference evidence="5 6" key="1">
    <citation type="submission" date="2015-09" db="EMBL/GenBank/DDBJ databases">
        <title>Draft genome of a European isolate of the apple canker pathogen Neonectria ditissima.</title>
        <authorList>
            <person name="Gomez-Cortecero A."/>
            <person name="Harrison R.J."/>
            <person name="Armitage A.D."/>
        </authorList>
    </citation>
    <scope>NUCLEOTIDE SEQUENCE [LARGE SCALE GENOMIC DNA]</scope>
    <source>
        <strain evidence="5 6">R09/05</strain>
    </source>
</reference>
<dbReference type="OrthoDB" id="4236860at2759"/>
<keyword evidence="6" id="KW-1185">Reference proteome</keyword>
<name>A0A0P7BHW5_9HYPO</name>
<evidence type="ECO:0000313" key="5">
    <source>
        <dbReference type="EMBL" id="KPM39866.1"/>
    </source>
</evidence>
<evidence type="ECO:0000256" key="3">
    <source>
        <dbReference type="SAM" id="MobiDB-lite"/>
    </source>
</evidence>
<dbReference type="InterPro" id="IPR007219">
    <property type="entry name" value="XnlR_reg_dom"/>
</dbReference>
<dbReference type="AlphaFoldDB" id="A0A0P7BHW5"/>
<dbReference type="InterPro" id="IPR050613">
    <property type="entry name" value="Sec_Metabolite_Reg"/>
</dbReference>
<feature type="domain" description="Xylanolytic transcriptional activator regulatory" evidence="4">
    <location>
        <begin position="146"/>
        <end position="316"/>
    </location>
</feature>
<evidence type="ECO:0000256" key="1">
    <source>
        <dbReference type="ARBA" id="ARBA00004123"/>
    </source>
</evidence>
<dbReference type="Pfam" id="PF04082">
    <property type="entry name" value="Fungal_trans"/>
    <property type="match status" value="1"/>
</dbReference>
<dbReference type="Proteomes" id="UP000050424">
    <property type="component" value="Unassembled WGS sequence"/>
</dbReference>
<comment type="subcellular location">
    <subcellularLocation>
        <location evidence="1">Nucleus</location>
    </subcellularLocation>
</comment>
<dbReference type="STRING" id="78410.A0A0P7BHW5"/>
<keyword evidence="2" id="KW-0539">Nucleus</keyword>
<dbReference type="PANTHER" id="PTHR31001">
    <property type="entry name" value="UNCHARACTERIZED TRANSCRIPTIONAL REGULATORY PROTEIN"/>
    <property type="match status" value="1"/>
</dbReference>
<dbReference type="EMBL" id="LKCW01000096">
    <property type="protein sequence ID" value="KPM39866.1"/>
    <property type="molecule type" value="Genomic_DNA"/>
</dbReference>
<dbReference type="PANTHER" id="PTHR31001:SF57">
    <property type="entry name" value="ZN(II)2CYS6 TRANSCRIPTION FACTOR (EUROFUNG)"/>
    <property type="match status" value="1"/>
</dbReference>
<gene>
    <name evidence="5" type="ORF">AK830_g6700</name>
</gene>
<dbReference type="CDD" id="cd12148">
    <property type="entry name" value="fungal_TF_MHR"/>
    <property type="match status" value="1"/>
</dbReference>
<evidence type="ECO:0000259" key="4">
    <source>
        <dbReference type="Pfam" id="PF04082"/>
    </source>
</evidence>
<accession>A0A0P7BHW5</accession>
<organism evidence="5 6">
    <name type="scientific">Neonectria ditissima</name>
    <dbReference type="NCBI Taxonomy" id="78410"/>
    <lineage>
        <taxon>Eukaryota</taxon>
        <taxon>Fungi</taxon>
        <taxon>Dikarya</taxon>
        <taxon>Ascomycota</taxon>
        <taxon>Pezizomycotina</taxon>
        <taxon>Sordariomycetes</taxon>
        <taxon>Hypocreomycetidae</taxon>
        <taxon>Hypocreales</taxon>
        <taxon>Nectriaceae</taxon>
        <taxon>Neonectria</taxon>
    </lineage>
</organism>
<protein>
    <recommendedName>
        <fullName evidence="4">Xylanolytic transcriptional activator regulatory domain-containing protein</fullName>
    </recommendedName>
</protein>
<dbReference type="GO" id="GO:0005634">
    <property type="term" value="C:nucleus"/>
    <property type="evidence" value="ECO:0007669"/>
    <property type="project" value="UniProtKB-SubCell"/>
</dbReference>
<sequence>MPGTASDLEDSSISDCQPCSKTDKPENSAICDHDDTDCDTLVSGLIGASCTRTNIPWYTPKSALRGATHWDGMLGQFGDVLPSNEEARKLLDARLAQQPEGKHGIDGFCPSENFPFGRPKNSSLVLSKLEIIARLPDGSLCDSLVERYLSVIEGTHHLFHMPSLKSEIERFWLDPATATYGWLAQFFMVLALGREATEQAAYDDDNLLRPVFLESAELCLSKTPVLFRADTTLIRCLCLAVIVKLASVYQCSVIDSCGVLTDMAVRSCMELGLHKPSGGFGNTEQQIRARLWTAAVFLKVQQAANSGTPLLLRRCDFEYCGLRNLNDDELETASESWPLLRYTESTCQIIIAEALPAAIDIVSVANSADGNAGVDRLVHHERQMISLLQDVQTIYNDMEAIDSFGWRRLQRPMLEVYLRRMLLITHQANPPSPSDHLSKTYSQQQFVGSALAILVHQRQILEAIECAEMRMLAGLHKQDFFIAAVGACATLRNSKQLEAGLDGWGLDGWGLDGWGLGLSAASTRETIRDALYWCKELWARDVCRSTCNFWAYLILQRLLDGM</sequence>
<proteinExistence type="predicted"/>
<evidence type="ECO:0000313" key="6">
    <source>
        <dbReference type="Proteomes" id="UP000050424"/>
    </source>
</evidence>
<evidence type="ECO:0000256" key="2">
    <source>
        <dbReference type="ARBA" id="ARBA00023242"/>
    </source>
</evidence>
<comment type="caution">
    <text evidence="5">The sequence shown here is derived from an EMBL/GenBank/DDBJ whole genome shotgun (WGS) entry which is preliminary data.</text>
</comment>